<dbReference type="InterPro" id="IPR038690">
    <property type="entry name" value="NusG_2_sf"/>
</dbReference>
<keyword evidence="1" id="KW-1133">Transmembrane helix</keyword>
<dbReference type="AlphaFoldDB" id="A0A379C358"/>
<evidence type="ECO:0000313" key="2">
    <source>
        <dbReference type="EMBL" id="SUB56549.1"/>
    </source>
</evidence>
<name>A0A379C358_9FIRM</name>
<dbReference type="OrthoDB" id="47603at2"/>
<protein>
    <submittedName>
        <fullName evidence="2">Uncharacterized protein conserved in bacteria</fullName>
    </submittedName>
</protein>
<keyword evidence="1" id="KW-0472">Membrane</keyword>
<dbReference type="EMBL" id="UGSZ01000001">
    <property type="protein sequence ID" value="SUB56549.1"/>
    <property type="molecule type" value="Genomic_DNA"/>
</dbReference>
<evidence type="ECO:0000256" key="1">
    <source>
        <dbReference type="SAM" id="Phobius"/>
    </source>
</evidence>
<accession>A0A379C358</accession>
<keyword evidence="1" id="KW-0812">Transmembrane</keyword>
<sequence length="126" mass="14172">MKKADFLVIIIILLISGLVAFITGKNEFVDNKLGKKVIITVNGNVYKEIVLNEKTDEKIKIDNEFGHNVVVIKDQKVYIEESDCKDKICMKKGKISLVGDSIICLPNRLLVKIVSDKEKGLDVILR</sequence>
<reference evidence="2 3" key="1">
    <citation type="submission" date="2018-06" db="EMBL/GenBank/DDBJ databases">
        <authorList>
            <consortium name="Pathogen Informatics"/>
            <person name="Doyle S."/>
        </authorList>
    </citation>
    <scope>NUCLEOTIDE SEQUENCE [LARGE SCALE GENOMIC DNA]</scope>
    <source>
        <strain evidence="2 3">NCTC13149</strain>
    </source>
</reference>
<feature type="transmembrane region" description="Helical" evidence="1">
    <location>
        <begin position="6"/>
        <end position="24"/>
    </location>
</feature>
<dbReference type="RefSeq" id="WP_019034705.1">
    <property type="nucleotide sequence ID" value="NZ_CAMUOS010000007.1"/>
</dbReference>
<dbReference type="Gene3D" id="2.60.320.10">
    <property type="entry name" value="N-utilization substance G protein NusG, insert domain"/>
    <property type="match status" value="1"/>
</dbReference>
<dbReference type="CDD" id="cd09911">
    <property type="entry name" value="Lin0431_like"/>
    <property type="match status" value="1"/>
</dbReference>
<evidence type="ECO:0000313" key="3">
    <source>
        <dbReference type="Proteomes" id="UP000255517"/>
    </source>
</evidence>
<dbReference type="Proteomes" id="UP000255517">
    <property type="component" value="Unassembled WGS sequence"/>
</dbReference>
<proteinExistence type="predicted"/>
<dbReference type="STRING" id="1122949.GCA_000378725_00890"/>
<organism evidence="2 3">
    <name type="scientific">Peptoniphilus lacrimalis</name>
    <dbReference type="NCBI Taxonomy" id="33031"/>
    <lineage>
        <taxon>Bacteria</taxon>
        <taxon>Bacillati</taxon>
        <taxon>Bacillota</taxon>
        <taxon>Tissierellia</taxon>
        <taxon>Tissierellales</taxon>
        <taxon>Peptoniphilaceae</taxon>
        <taxon>Peptoniphilus</taxon>
    </lineage>
</organism>
<gene>
    <name evidence="2" type="ORF">NCTC13149_00321</name>
</gene>
<dbReference type="Pfam" id="PF07009">
    <property type="entry name" value="NusG_II"/>
    <property type="match status" value="1"/>
</dbReference>